<accession>A0ABX7FM07</accession>
<reference evidence="2 3" key="1">
    <citation type="submission" date="2021-01" db="EMBL/GenBank/DDBJ databases">
        <title>Identification of strong promoters based on the transcriptome of Brevibacillus choshinensis.</title>
        <authorList>
            <person name="Yao D."/>
            <person name="Zhang K."/>
            <person name="Wu J."/>
        </authorList>
    </citation>
    <scope>NUCLEOTIDE SEQUENCE [LARGE SCALE GENOMIC DNA]</scope>
    <source>
        <strain evidence="2 3">HPD31-SP3</strain>
    </source>
</reference>
<keyword evidence="1" id="KW-0472">Membrane</keyword>
<dbReference type="Proteomes" id="UP000596248">
    <property type="component" value="Chromosome"/>
</dbReference>
<protein>
    <submittedName>
        <fullName evidence="2">Uncharacterized protein</fullName>
    </submittedName>
</protein>
<proteinExistence type="predicted"/>
<evidence type="ECO:0000256" key="1">
    <source>
        <dbReference type="SAM" id="Phobius"/>
    </source>
</evidence>
<keyword evidence="3" id="KW-1185">Reference proteome</keyword>
<dbReference type="EMBL" id="CP069127">
    <property type="protein sequence ID" value="QRG66674.1"/>
    <property type="molecule type" value="Genomic_DNA"/>
</dbReference>
<sequence length="154" mass="17438">MRRLISIFLIVVAIFGVSYYYIFTQSRGAFIIDSSHEMIESAAPSSLNTEQKYGFRLVNASDKKIKLLEIELLDFEGIKINGLTVDGKPMTPLLIPSHRVYTSTRNWTTSSQGVNVDYLAEIMKETIKNPESAIITYSYLGIKQKQKIRIPGLE</sequence>
<dbReference type="RefSeq" id="WP_203353740.1">
    <property type="nucleotide sequence ID" value="NZ_CP069127.1"/>
</dbReference>
<evidence type="ECO:0000313" key="2">
    <source>
        <dbReference type="EMBL" id="QRG66674.1"/>
    </source>
</evidence>
<evidence type="ECO:0000313" key="3">
    <source>
        <dbReference type="Proteomes" id="UP000596248"/>
    </source>
</evidence>
<keyword evidence="1" id="KW-0812">Transmembrane</keyword>
<gene>
    <name evidence="2" type="ORF">JNE38_24705</name>
</gene>
<feature type="transmembrane region" description="Helical" evidence="1">
    <location>
        <begin position="7"/>
        <end position="23"/>
    </location>
</feature>
<keyword evidence="1" id="KW-1133">Transmembrane helix</keyword>
<organism evidence="2 3">
    <name type="scientific">Brevibacillus choshinensis</name>
    <dbReference type="NCBI Taxonomy" id="54911"/>
    <lineage>
        <taxon>Bacteria</taxon>
        <taxon>Bacillati</taxon>
        <taxon>Bacillota</taxon>
        <taxon>Bacilli</taxon>
        <taxon>Bacillales</taxon>
        <taxon>Paenibacillaceae</taxon>
        <taxon>Brevibacillus</taxon>
    </lineage>
</organism>
<name>A0ABX7FM07_BRECH</name>